<proteinExistence type="predicted"/>
<comment type="caution">
    <text evidence="5">The sequence shown here is derived from an EMBL/GenBank/DDBJ whole genome shotgun (WGS) entry which is preliminary data.</text>
</comment>
<evidence type="ECO:0000313" key="5">
    <source>
        <dbReference type="EMBL" id="MXQ65606.1"/>
    </source>
</evidence>
<keyword evidence="2" id="KW-0238">DNA-binding</keyword>
<accession>A0A6I4WCE4</accession>
<dbReference type="Proteomes" id="UP000431901">
    <property type="component" value="Unassembled WGS sequence"/>
</dbReference>
<dbReference type="GO" id="GO:0043565">
    <property type="term" value="F:sequence-specific DNA binding"/>
    <property type="evidence" value="ECO:0007669"/>
    <property type="project" value="InterPro"/>
</dbReference>
<evidence type="ECO:0000313" key="6">
    <source>
        <dbReference type="Proteomes" id="UP000431901"/>
    </source>
</evidence>
<feature type="domain" description="HTH araC/xylS-type" evidence="4">
    <location>
        <begin position="49"/>
        <end position="151"/>
    </location>
</feature>
<sequence>MRSQTGEQNTIADQHEVAANPCPVCGHHTIILVQPVEDAEPERGPTPIEQIVQLMAEDFANPKLTLDDIAEAGGVSRRQAELLCARHLGRNPIALLRTIRLFHARNALVIGQRPATRVQHVASGVGYRHQGRFAKHYAHEYGEPPSATLARKPVDSFPGLTDADGPVVITRIAAILGRSSRAATDSASSLKR</sequence>
<reference evidence="5 6" key="1">
    <citation type="submission" date="2019-12" db="EMBL/GenBank/DDBJ databases">
        <title>Nocardia macrotermitis sp. nov. and Nocardia aurantia sp. nov., isolated from the gut of the fungus growing-termite Macrotermes natalensis.</title>
        <authorList>
            <person name="Christine B."/>
            <person name="Rene B."/>
        </authorList>
    </citation>
    <scope>NUCLEOTIDE SEQUENCE [LARGE SCALE GENOMIC DNA]</scope>
    <source>
        <strain evidence="5 6">DSM 102126</strain>
    </source>
</reference>
<evidence type="ECO:0000259" key="4">
    <source>
        <dbReference type="PROSITE" id="PS01124"/>
    </source>
</evidence>
<dbReference type="InterPro" id="IPR050204">
    <property type="entry name" value="AraC_XylS_family_regulators"/>
</dbReference>
<name>A0A6I4WCE4_9ACTN</name>
<dbReference type="InterPro" id="IPR018060">
    <property type="entry name" value="HTH_AraC"/>
</dbReference>
<dbReference type="EMBL" id="WUTW01000002">
    <property type="protein sequence ID" value="MXQ65606.1"/>
    <property type="molecule type" value="Genomic_DNA"/>
</dbReference>
<dbReference type="AlphaFoldDB" id="A0A6I4WCE4"/>
<organism evidence="5 6">
    <name type="scientific">Actinomadura rayongensis</name>
    <dbReference type="NCBI Taxonomy" id="1429076"/>
    <lineage>
        <taxon>Bacteria</taxon>
        <taxon>Bacillati</taxon>
        <taxon>Actinomycetota</taxon>
        <taxon>Actinomycetes</taxon>
        <taxon>Streptosporangiales</taxon>
        <taxon>Thermomonosporaceae</taxon>
        <taxon>Actinomadura</taxon>
    </lineage>
</organism>
<protein>
    <submittedName>
        <fullName evidence="5">Helix-turn-helix domain-containing protein</fullName>
    </submittedName>
</protein>
<dbReference type="PROSITE" id="PS01124">
    <property type="entry name" value="HTH_ARAC_FAMILY_2"/>
    <property type="match status" value="1"/>
</dbReference>
<keyword evidence="1" id="KW-0805">Transcription regulation</keyword>
<dbReference type="Pfam" id="PF12833">
    <property type="entry name" value="HTH_18"/>
    <property type="match status" value="1"/>
</dbReference>
<dbReference type="SMART" id="SM00342">
    <property type="entry name" value="HTH_ARAC"/>
    <property type="match status" value="1"/>
</dbReference>
<keyword evidence="6" id="KW-1185">Reference proteome</keyword>
<dbReference type="OrthoDB" id="5464689at2"/>
<evidence type="ECO:0000256" key="2">
    <source>
        <dbReference type="ARBA" id="ARBA00023125"/>
    </source>
</evidence>
<dbReference type="PANTHER" id="PTHR46796">
    <property type="entry name" value="HTH-TYPE TRANSCRIPTIONAL ACTIVATOR RHAS-RELATED"/>
    <property type="match status" value="1"/>
</dbReference>
<evidence type="ECO:0000256" key="1">
    <source>
        <dbReference type="ARBA" id="ARBA00023015"/>
    </source>
</evidence>
<keyword evidence="3" id="KW-0804">Transcription</keyword>
<gene>
    <name evidence="5" type="ORF">GQ466_16375</name>
</gene>
<dbReference type="Gene3D" id="1.10.10.60">
    <property type="entry name" value="Homeodomain-like"/>
    <property type="match status" value="1"/>
</dbReference>
<dbReference type="RefSeq" id="WP_161103679.1">
    <property type="nucleotide sequence ID" value="NZ_JBHLYI010000006.1"/>
</dbReference>
<dbReference type="GO" id="GO:0003700">
    <property type="term" value="F:DNA-binding transcription factor activity"/>
    <property type="evidence" value="ECO:0007669"/>
    <property type="project" value="InterPro"/>
</dbReference>
<dbReference type="PANTHER" id="PTHR46796:SF12">
    <property type="entry name" value="HTH-TYPE DNA-BINDING TRANSCRIPTIONAL ACTIVATOR EUTR"/>
    <property type="match status" value="1"/>
</dbReference>
<evidence type="ECO:0000256" key="3">
    <source>
        <dbReference type="ARBA" id="ARBA00023163"/>
    </source>
</evidence>